<gene>
    <name evidence="1" type="ORF">FOMG_17974</name>
</gene>
<sequence length="47" mass="5389">MQRGFRLESGSLHSGRYLPDSSMTRAVLLRVWIFSRELSFKAMNGIS</sequence>
<proteinExistence type="predicted"/>
<name>W9Z9Q7_FUSOX</name>
<dbReference type="Proteomes" id="UP000030703">
    <property type="component" value="Unassembled WGS sequence"/>
</dbReference>
<dbReference type="HOGENOM" id="CLU_3175449_0_0_1"/>
<organism evidence="1">
    <name type="scientific">Fusarium oxysporum f. sp. melonis 26406</name>
    <dbReference type="NCBI Taxonomy" id="1089452"/>
    <lineage>
        <taxon>Eukaryota</taxon>
        <taxon>Fungi</taxon>
        <taxon>Dikarya</taxon>
        <taxon>Ascomycota</taxon>
        <taxon>Pezizomycotina</taxon>
        <taxon>Sordariomycetes</taxon>
        <taxon>Hypocreomycetidae</taxon>
        <taxon>Hypocreales</taxon>
        <taxon>Nectriaceae</taxon>
        <taxon>Fusarium</taxon>
        <taxon>Fusarium oxysporum species complex</taxon>
    </lineage>
</organism>
<accession>W9Z9Q7</accession>
<dbReference type="EMBL" id="JH659407">
    <property type="protein sequence ID" value="EXK25362.1"/>
    <property type="molecule type" value="Genomic_DNA"/>
</dbReference>
<reference evidence="1" key="2">
    <citation type="submission" date="2012-05" db="EMBL/GenBank/DDBJ databases">
        <title>Annotation of the Genome Sequence of Fusarium oxysporum f. sp. melonis 26406.</title>
        <authorList>
            <consortium name="The Broad Institute Genomics Platform"/>
            <person name="Ma L.-J."/>
            <person name="Corby-Kistler H."/>
            <person name="Broz K."/>
            <person name="Gale L.R."/>
            <person name="Jonkers W."/>
            <person name="O'Donnell K."/>
            <person name="Ploetz R."/>
            <person name="Steinberg C."/>
            <person name="Schwartz D.C."/>
            <person name="VanEtten H."/>
            <person name="Zhou S."/>
            <person name="Young S.K."/>
            <person name="Zeng Q."/>
            <person name="Gargeya S."/>
            <person name="Fitzgerald M."/>
            <person name="Abouelleil A."/>
            <person name="Alvarado L."/>
            <person name="Chapman S.B."/>
            <person name="Gainer-Dewar J."/>
            <person name="Goldberg J."/>
            <person name="Griggs A."/>
            <person name="Gujja S."/>
            <person name="Hansen M."/>
            <person name="Howarth C."/>
            <person name="Imamovic A."/>
            <person name="Ireland A."/>
            <person name="Larimer J."/>
            <person name="McCowan C."/>
            <person name="Murphy C."/>
            <person name="Pearson M."/>
            <person name="Poon T.W."/>
            <person name="Priest M."/>
            <person name="Roberts A."/>
            <person name="Saif S."/>
            <person name="Shea T."/>
            <person name="Sykes S."/>
            <person name="Wortman J."/>
            <person name="Nusbaum C."/>
            <person name="Birren B."/>
        </authorList>
    </citation>
    <scope>NUCLEOTIDE SEQUENCE</scope>
    <source>
        <strain evidence="1">26406</strain>
    </source>
</reference>
<protein>
    <submittedName>
        <fullName evidence="1">Uncharacterized protein</fullName>
    </submittedName>
</protein>
<dbReference type="VEuPathDB" id="FungiDB:FOMG_17974"/>
<dbReference type="AlphaFoldDB" id="W9Z9Q7"/>
<reference evidence="1" key="1">
    <citation type="submission" date="2012-04" db="EMBL/GenBank/DDBJ databases">
        <title>The Genome Sequence of Fusarium oxysporum melonis.</title>
        <authorList>
            <consortium name="The Broad Institute Genome Sequencing Platform"/>
            <person name="Ma L.-J."/>
            <person name="Gale L.R."/>
            <person name="Schwartz D.C."/>
            <person name="Zhou S."/>
            <person name="Corby-Kistler H."/>
            <person name="Young S.K."/>
            <person name="Zeng Q."/>
            <person name="Gargeya S."/>
            <person name="Fitzgerald M."/>
            <person name="Haas B."/>
            <person name="Abouelleil A."/>
            <person name="Alvarado L."/>
            <person name="Arachchi H.M."/>
            <person name="Berlin A."/>
            <person name="Brown A."/>
            <person name="Chapman S.B."/>
            <person name="Chen Z."/>
            <person name="Dunbar C."/>
            <person name="Freedman E."/>
            <person name="Gearin G."/>
            <person name="Goldberg J."/>
            <person name="Griggs A."/>
            <person name="Gujja S."/>
            <person name="Heiman D."/>
            <person name="Howarth C."/>
            <person name="Larson L."/>
            <person name="Lui A."/>
            <person name="MacDonald P.J.P."/>
            <person name="Montmayeur A."/>
            <person name="Murphy C."/>
            <person name="Neiman D."/>
            <person name="Pearson M."/>
            <person name="Priest M."/>
            <person name="Roberts A."/>
            <person name="Saif S."/>
            <person name="Shea T."/>
            <person name="Shenoy N."/>
            <person name="Sisk P."/>
            <person name="Stolte C."/>
            <person name="Sykes S."/>
            <person name="Wortman J."/>
            <person name="Nusbaum C."/>
            <person name="Birren B."/>
        </authorList>
    </citation>
    <scope>NUCLEOTIDE SEQUENCE</scope>
    <source>
        <strain evidence="1">26406</strain>
    </source>
</reference>
<evidence type="ECO:0000313" key="1">
    <source>
        <dbReference type="EMBL" id="EXK25362.1"/>
    </source>
</evidence>